<dbReference type="CDD" id="cd13640">
    <property type="entry name" value="PBP2_ChoX"/>
    <property type="match status" value="1"/>
</dbReference>
<sequence length="309" mass="33861">MMKSTILGGTATAVLVLCAQQAAASCETVRMAEPGWSDLALTTGVASTVLEGLGYTAETSVLGIPVIYESMLRSDLDVFLGYWDPAMETYYQAYRDTGEIETIHQNLEGAKFTFAVPKYVYEAGVTDFSDLAEHAEEFDSRLYGIEPGSNDIMLDVVATDAFGLGDWKVVESSEQGMLAQVKRSARKEDWIVFLAWAPHPMNTELEIEYLTGGDDFYGPNYGGATVHTQVRKGYLDECPNVGKLLTQMTFDVAMESEGMGYILEDGEDPNDAAAKLLKAHPEYLENWLQGVTTKDDRDGLSAVRAHLGL</sequence>
<dbReference type="NCBIfam" id="TIGR03414">
    <property type="entry name" value="ABC_choline_bnd"/>
    <property type="match status" value="1"/>
</dbReference>
<dbReference type="SUPFAM" id="SSF53850">
    <property type="entry name" value="Periplasmic binding protein-like II"/>
    <property type="match status" value="1"/>
</dbReference>
<dbReference type="RefSeq" id="WP_338060975.1">
    <property type="nucleotide sequence ID" value="NZ_FMJB01000046.1"/>
</dbReference>
<evidence type="ECO:0000256" key="1">
    <source>
        <dbReference type="SAM" id="SignalP"/>
    </source>
</evidence>
<evidence type="ECO:0000313" key="3">
    <source>
        <dbReference type="EMBL" id="SCM67265.1"/>
    </source>
</evidence>
<dbReference type="Gene3D" id="3.40.190.10">
    <property type="entry name" value="Periplasmic binding protein-like II"/>
    <property type="match status" value="1"/>
</dbReference>
<dbReference type="InterPro" id="IPR007210">
    <property type="entry name" value="ABC_Gly_betaine_transp_sub-bd"/>
</dbReference>
<proteinExistence type="predicted"/>
<evidence type="ECO:0000313" key="4">
    <source>
        <dbReference type="Proteomes" id="UP000184085"/>
    </source>
</evidence>
<dbReference type="EMBL" id="FMJB01000046">
    <property type="protein sequence ID" value="SCM67265.1"/>
    <property type="molecule type" value="Genomic_DNA"/>
</dbReference>
<keyword evidence="1" id="KW-0732">Signal</keyword>
<dbReference type="PROSITE" id="PS51257">
    <property type="entry name" value="PROKAR_LIPOPROTEIN"/>
    <property type="match status" value="1"/>
</dbReference>
<dbReference type="InterPro" id="IPR017783">
    <property type="entry name" value="ABC_choline_sub-bd"/>
</dbReference>
<reference evidence="4" key="1">
    <citation type="submission" date="2016-09" db="EMBL/GenBank/DDBJ databases">
        <authorList>
            <person name="Wibberg D."/>
        </authorList>
    </citation>
    <scope>NUCLEOTIDE SEQUENCE [LARGE SCALE GENOMIC DNA]</scope>
</reference>
<accession>A0A1M4MZQ6</accession>
<dbReference type="GO" id="GO:0043190">
    <property type="term" value="C:ATP-binding cassette (ABC) transporter complex"/>
    <property type="evidence" value="ECO:0007669"/>
    <property type="project" value="InterPro"/>
</dbReference>
<keyword evidence="4" id="KW-1185">Reference proteome</keyword>
<dbReference type="GO" id="GO:0033265">
    <property type="term" value="F:choline binding"/>
    <property type="evidence" value="ECO:0007669"/>
    <property type="project" value="InterPro"/>
</dbReference>
<name>A0A1M4MZQ6_9RHOB</name>
<dbReference type="GO" id="GO:0042597">
    <property type="term" value="C:periplasmic space"/>
    <property type="evidence" value="ECO:0007669"/>
    <property type="project" value="InterPro"/>
</dbReference>
<dbReference type="AlphaFoldDB" id="A0A1M4MZQ6"/>
<dbReference type="Proteomes" id="UP000184085">
    <property type="component" value="Unassembled WGS sequence"/>
</dbReference>
<feature type="domain" description="ABC-type glycine betaine transport system substrate-binding" evidence="2">
    <location>
        <begin position="28"/>
        <end position="278"/>
    </location>
</feature>
<dbReference type="GO" id="GO:0022857">
    <property type="term" value="F:transmembrane transporter activity"/>
    <property type="evidence" value="ECO:0007669"/>
    <property type="project" value="InterPro"/>
</dbReference>
<protein>
    <submittedName>
        <fullName evidence="3">Glycine/betaine ABC transporter substrate-binding protein</fullName>
    </submittedName>
</protein>
<dbReference type="Pfam" id="PF04069">
    <property type="entry name" value="OpuAC"/>
    <property type="match status" value="1"/>
</dbReference>
<feature type="chain" id="PRO_5009906645" evidence="1">
    <location>
        <begin position="25"/>
        <end position="309"/>
    </location>
</feature>
<feature type="signal peptide" evidence="1">
    <location>
        <begin position="1"/>
        <end position="24"/>
    </location>
</feature>
<dbReference type="Gene3D" id="3.40.190.100">
    <property type="entry name" value="Glycine betaine-binding periplasmic protein, domain 2"/>
    <property type="match status" value="1"/>
</dbReference>
<dbReference type="GO" id="GO:0015871">
    <property type="term" value="P:choline transport"/>
    <property type="evidence" value="ECO:0007669"/>
    <property type="project" value="InterPro"/>
</dbReference>
<evidence type="ECO:0000259" key="2">
    <source>
        <dbReference type="Pfam" id="PF04069"/>
    </source>
</evidence>
<gene>
    <name evidence="3" type="ORF">KARMA_1463</name>
</gene>
<organism evidence="3 4">
    <name type="scientific">Donghicola eburneus</name>
    <dbReference type="NCBI Taxonomy" id="393278"/>
    <lineage>
        <taxon>Bacteria</taxon>
        <taxon>Pseudomonadati</taxon>
        <taxon>Pseudomonadota</taxon>
        <taxon>Alphaproteobacteria</taxon>
        <taxon>Rhodobacterales</taxon>
        <taxon>Roseobacteraceae</taxon>
        <taxon>Donghicola</taxon>
    </lineage>
</organism>